<dbReference type="Pfam" id="PF04241">
    <property type="entry name" value="DUF423"/>
    <property type="match status" value="1"/>
</dbReference>
<dbReference type="GO" id="GO:0016020">
    <property type="term" value="C:membrane"/>
    <property type="evidence" value="ECO:0007669"/>
    <property type="project" value="UniProtKB-SubCell"/>
</dbReference>
<feature type="transmembrane region" description="Helical" evidence="6">
    <location>
        <begin position="74"/>
        <end position="93"/>
    </location>
</feature>
<gene>
    <name evidence="7" type="ORF">CMV30_08815</name>
</gene>
<evidence type="ECO:0000313" key="8">
    <source>
        <dbReference type="Proteomes" id="UP000217265"/>
    </source>
</evidence>
<evidence type="ECO:0000256" key="6">
    <source>
        <dbReference type="SAM" id="Phobius"/>
    </source>
</evidence>
<dbReference type="EMBL" id="CP023344">
    <property type="protein sequence ID" value="ATC64042.1"/>
    <property type="molecule type" value="Genomic_DNA"/>
</dbReference>
<evidence type="ECO:0000256" key="2">
    <source>
        <dbReference type="ARBA" id="ARBA00009694"/>
    </source>
</evidence>
<keyword evidence="4 6" id="KW-1133">Transmembrane helix</keyword>
<protein>
    <submittedName>
        <fullName evidence="7">DUF423 domain-containing protein</fullName>
    </submittedName>
</protein>
<proteinExistence type="inferred from homology"/>
<dbReference type="AlphaFoldDB" id="A0A290QJI9"/>
<name>A0A290QJI9_9BACT</name>
<sequence>MGRMKAAAGILGLTGLALGAFGAHALKSRLSAAGTLTNWETAVHYHLIHAVALLALAAINTLPASRSARWHDRAALSWIIGACCFSGSLYLMALGGPRWLWPVTPLGGLFLLAGWGCLLVREQSSDSADKKI</sequence>
<feature type="transmembrane region" description="Helical" evidence="6">
    <location>
        <begin position="99"/>
        <end position="120"/>
    </location>
</feature>
<evidence type="ECO:0000256" key="1">
    <source>
        <dbReference type="ARBA" id="ARBA00004141"/>
    </source>
</evidence>
<dbReference type="KEGG" id="vbh:CMV30_08815"/>
<evidence type="ECO:0000313" key="7">
    <source>
        <dbReference type="EMBL" id="ATC64042.1"/>
    </source>
</evidence>
<keyword evidence="3 6" id="KW-0812">Transmembrane</keyword>
<evidence type="ECO:0000256" key="4">
    <source>
        <dbReference type="ARBA" id="ARBA00022989"/>
    </source>
</evidence>
<reference evidence="7 8" key="1">
    <citation type="submission" date="2017-09" db="EMBL/GenBank/DDBJ databases">
        <title>Complete genome sequence of Verrucomicrobial strain HZ-65, isolated from freshwater.</title>
        <authorList>
            <person name="Choi A."/>
        </authorList>
    </citation>
    <scope>NUCLEOTIDE SEQUENCE [LARGE SCALE GENOMIC DNA]</scope>
    <source>
        <strain evidence="7 8">HZ-65</strain>
    </source>
</reference>
<dbReference type="InterPro" id="IPR006696">
    <property type="entry name" value="DUF423"/>
</dbReference>
<evidence type="ECO:0000256" key="3">
    <source>
        <dbReference type="ARBA" id="ARBA00022692"/>
    </source>
</evidence>
<comment type="similarity">
    <text evidence="2">Belongs to the UPF0382 family.</text>
</comment>
<evidence type="ECO:0000256" key="5">
    <source>
        <dbReference type="ARBA" id="ARBA00023136"/>
    </source>
</evidence>
<keyword evidence="8" id="KW-1185">Reference proteome</keyword>
<feature type="transmembrane region" description="Helical" evidence="6">
    <location>
        <begin position="41"/>
        <end position="62"/>
    </location>
</feature>
<dbReference type="Proteomes" id="UP000217265">
    <property type="component" value="Chromosome"/>
</dbReference>
<dbReference type="PANTHER" id="PTHR43461">
    <property type="entry name" value="TRANSMEMBRANE PROTEIN 256"/>
    <property type="match status" value="1"/>
</dbReference>
<accession>A0A290QJI9</accession>
<comment type="subcellular location">
    <subcellularLocation>
        <location evidence="1">Membrane</location>
        <topology evidence="1">Multi-pass membrane protein</topology>
    </subcellularLocation>
</comment>
<organism evidence="7 8">
    <name type="scientific">Nibricoccus aquaticus</name>
    <dbReference type="NCBI Taxonomy" id="2576891"/>
    <lineage>
        <taxon>Bacteria</taxon>
        <taxon>Pseudomonadati</taxon>
        <taxon>Verrucomicrobiota</taxon>
        <taxon>Opitutia</taxon>
        <taxon>Opitutales</taxon>
        <taxon>Opitutaceae</taxon>
        <taxon>Nibricoccus</taxon>
    </lineage>
</organism>
<keyword evidence="5 6" id="KW-0472">Membrane</keyword>
<dbReference type="PANTHER" id="PTHR43461:SF1">
    <property type="entry name" value="TRANSMEMBRANE PROTEIN 256"/>
    <property type="match status" value="1"/>
</dbReference>
<dbReference type="OrthoDB" id="9802121at2"/>